<dbReference type="AlphaFoldDB" id="A0A4Q1BQV2"/>
<evidence type="ECO:0000256" key="1">
    <source>
        <dbReference type="ARBA" id="ARBA00005083"/>
    </source>
</evidence>
<evidence type="ECO:0000256" key="5">
    <source>
        <dbReference type="SAM" id="MobiDB-lite"/>
    </source>
</evidence>
<dbReference type="SUPFAM" id="SSF56176">
    <property type="entry name" value="FAD-binding/transporter-associated domain-like"/>
    <property type="match status" value="1"/>
</dbReference>
<comment type="caution">
    <text evidence="7">The sequence shown here is derived from an EMBL/GenBank/DDBJ whole genome shotgun (WGS) entry which is preliminary data.</text>
</comment>
<evidence type="ECO:0000313" key="7">
    <source>
        <dbReference type="EMBL" id="RXK40318.1"/>
    </source>
</evidence>
<dbReference type="VEuPathDB" id="FungiDB:TREMEDRAFT_45215"/>
<comment type="pathway">
    <text evidence="1">Cofactor biosynthesis; D-erythroascorbate biosynthesis; dehydro-D-arabinono-1,4-lactone from D-arabinose: step 2/2.</text>
</comment>
<keyword evidence="8" id="KW-1185">Reference proteome</keyword>
<dbReference type="GO" id="GO:0071949">
    <property type="term" value="F:FAD binding"/>
    <property type="evidence" value="ECO:0007669"/>
    <property type="project" value="InterPro"/>
</dbReference>
<evidence type="ECO:0000256" key="2">
    <source>
        <dbReference type="ARBA" id="ARBA00013136"/>
    </source>
</evidence>
<protein>
    <recommendedName>
        <fullName evidence="2">D-arabinono-1,4-lactone oxidase</fullName>
        <ecNumber evidence="2">1.1.3.37</ecNumber>
    </recommendedName>
    <alternativeName>
        <fullName evidence="4">L-galactono-gamma-lactone oxidase</fullName>
    </alternativeName>
</protein>
<dbReference type="InterPro" id="IPR036318">
    <property type="entry name" value="FAD-bd_PCMH-like_sf"/>
</dbReference>
<name>A0A4Q1BQV2_TREME</name>
<dbReference type="FunCoup" id="A0A4Q1BQV2">
    <property type="interactions" value="336"/>
</dbReference>
<gene>
    <name evidence="7" type="ORF">M231_02432</name>
</gene>
<dbReference type="GO" id="GO:0016020">
    <property type="term" value="C:membrane"/>
    <property type="evidence" value="ECO:0007669"/>
    <property type="project" value="InterPro"/>
</dbReference>
<dbReference type="PANTHER" id="PTHR43762">
    <property type="entry name" value="L-GULONOLACTONE OXIDASE"/>
    <property type="match status" value="1"/>
</dbReference>
<dbReference type="PIRSF" id="PIRSF000136">
    <property type="entry name" value="LGO_GLO"/>
    <property type="match status" value="1"/>
</dbReference>
<sequence length="515" mass="57508">MDANLTSISTADLQTAVSHCAVSPSSSRAKFANWAKTFECLPERVFEPVDALQCRQVLELARREGKNLRPVGVGHSPSDLTCTRGWMIRMDSYGGLVQIHHGPSTLTESTSATFKAGTTLHQIHKLLSQASPPLALPNIGSISDQTIAGLISTASHGSGVNYPVISNHVRSLLLALPLPGAPIVRVSRTEDAELFKASLCGLGATGLILEVEIEAEPAYRLRESKTPMKVEDVLERLDEIKQSAEHARVWWYPDGKGMIVGRADRTYEPAKPVPSLWAHILGYHVTQFFLFCSRYFPSLTPWVGMWAWWLVNQRSVVVDEGHKVLNFDCLFPQYTVEWAIPSSNGKACLAEIQAWFAKEASDPNGVKTHFPMEIRWSCADDIYLSPSYGRETLWIGIVTYRPYGLAMPYRKLHDTFSSILASHGGRPHWAKTHNLNPKSIEDLYPEWEVFRRVCDRADPEHVLRSEYLLRHLEGKDVDEREFKSYNPRSTSALGNGNGNGNGNDLSVMEVEEVDI</sequence>
<dbReference type="Gene3D" id="3.30.465.10">
    <property type="match status" value="1"/>
</dbReference>
<dbReference type="GO" id="GO:0005739">
    <property type="term" value="C:mitochondrion"/>
    <property type="evidence" value="ECO:0007669"/>
    <property type="project" value="TreeGrafter"/>
</dbReference>
<dbReference type="EMBL" id="SDIL01000020">
    <property type="protein sequence ID" value="RXK40318.1"/>
    <property type="molecule type" value="Genomic_DNA"/>
</dbReference>
<evidence type="ECO:0000259" key="6">
    <source>
        <dbReference type="PROSITE" id="PS51387"/>
    </source>
</evidence>
<dbReference type="Pfam" id="PF04030">
    <property type="entry name" value="ALO"/>
    <property type="match status" value="1"/>
</dbReference>
<dbReference type="UniPathway" id="UPA00771">
    <property type="reaction ID" value="UER00766"/>
</dbReference>
<dbReference type="InterPro" id="IPR007173">
    <property type="entry name" value="ALO_C"/>
</dbReference>
<dbReference type="InterPro" id="IPR016166">
    <property type="entry name" value="FAD-bd_PCMH"/>
</dbReference>
<dbReference type="Pfam" id="PF01565">
    <property type="entry name" value="FAD_binding_4"/>
    <property type="match status" value="1"/>
</dbReference>
<dbReference type="InterPro" id="IPR006094">
    <property type="entry name" value="Oxid_FAD_bind_N"/>
</dbReference>
<dbReference type="Gene3D" id="3.30.70.2520">
    <property type="match status" value="1"/>
</dbReference>
<dbReference type="InterPro" id="IPR010031">
    <property type="entry name" value="FAD_lactone_oxidase-like"/>
</dbReference>
<dbReference type="Proteomes" id="UP000289152">
    <property type="component" value="Unassembled WGS sequence"/>
</dbReference>
<evidence type="ECO:0000256" key="3">
    <source>
        <dbReference type="ARBA" id="ARBA00023002"/>
    </source>
</evidence>
<evidence type="ECO:0000256" key="4">
    <source>
        <dbReference type="ARBA" id="ARBA00033418"/>
    </source>
</evidence>
<organism evidence="7 8">
    <name type="scientific">Tremella mesenterica</name>
    <name type="common">Jelly fungus</name>
    <dbReference type="NCBI Taxonomy" id="5217"/>
    <lineage>
        <taxon>Eukaryota</taxon>
        <taxon>Fungi</taxon>
        <taxon>Dikarya</taxon>
        <taxon>Basidiomycota</taxon>
        <taxon>Agaricomycotina</taxon>
        <taxon>Tremellomycetes</taxon>
        <taxon>Tremellales</taxon>
        <taxon>Tremellaceae</taxon>
        <taxon>Tremella</taxon>
    </lineage>
</organism>
<dbReference type="InParanoid" id="A0A4Q1BQV2"/>
<dbReference type="Gene3D" id="3.30.43.10">
    <property type="entry name" value="Uridine Diphospho-n-acetylenolpyruvylglucosamine Reductase, domain 2"/>
    <property type="match status" value="1"/>
</dbReference>
<evidence type="ECO:0000313" key="8">
    <source>
        <dbReference type="Proteomes" id="UP000289152"/>
    </source>
</evidence>
<dbReference type="Gene3D" id="1.10.45.10">
    <property type="entry name" value="Vanillyl-alcohol Oxidase, Chain A, domain 4"/>
    <property type="match status" value="1"/>
</dbReference>
<dbReference type="OrthoDB" id="610608at2759"/>
<dbReference type="InterPro" id="IPR016171">
    <property type="entry name" value="Vanillyl_alc_oxidase_C-sub2"/>
</dbReference>
<dbReference type="EC" id="1.1.3.37" evidence="2"/>
<dbReference type="PANTHER" id="PTHR43762:SF1">
    <property type="entry name" value="D-ARABINONO-1,4-LACTONE OXIDASE"/>
    <property type="match status" value="1"/>
</dbReference>
<feature type="region of interest" description="Disordered" evidence="5">
    <location>
        <begin position="486"/>
        <end position="506"/>
    </location>
</feature>
<proteinExistence type="predicted"/>
<feature type="domain" description="FAD-binding PCMH-type" evidence="6">
    <location>
        <begin position="38"/>
        <end position="218"/>
    </location>
</feature>
<dbReference type="InterPro" id="IPR016167">
    <property type="entry name" value="FAD-bd_PCMH_sub1"/>
</dbReference>
<dbReference type="InterPro" id="IPR016169">
    <property type="entry name" value="FAD-bd_PCMH_sub2"/>
</dbReference>
<accession>A0A4Q1BQV2</accession>
<keyword evidence="3" id="KW-0560">Oxidoreductase</keyword>
<reference evidence="7 8" key="1">
    <citation type="submission" date="2016-06" db="EMBL/GenBank/DDBJ databases">
        <title>Evolution of pathogenesis and genome organization in the Tremellales.</title>
        <authorList>
            <person name="Cuomo C."/>
            <person name="Litvintseva A."/>
            <person name="Heitman J."/>
            <person name="Chen Y."/>
            <person name="Sun S."/>
            <person name="Springer D."/>
            <person name="Dromer F."/>
            <person name="Young S."/>
            <person name="Zeng Q."/>
            <person name="Chapman S."/>
            <person name="Gujja S."/>
            <person name="Saif S."/>
            <person name="Birren B."/>
        </authorList>
    </citation>
    <scope>NUCLEOTIDE SEQUENCE [LARGE SCALE GENOMIC DNA]</scope>
    <source>
        <strain evidence="7 8">ATCC 28783</strain>
    </source>
</reference>
<dbReference type="STRING" id="5217.A0A4Q1BQV2"/>
<dbReference type="PROSITE" id="PS51387">
    <property type="entry name" value="FAD_PCMH"/>
    <property type="match status" value="1"/>
</dbReference>
<dbReference type="GO" id="GO:0003885">
    <property type="term" value="F:D-arabinono-1,4-lactone oxidase activity"/>
    <property type="evidence" value="ECO:0007669"/>
    <property type="project" value="UniProtKB-EC"/>
</dbReference>